<dbReference type="GO" id="GO:0003989">
    <property type="term" value="F:acetyl-CoA carboxylase activity"/>
    <property type="evidence" value="ECO:0007669"/>
    <property type="project" value="InterPro"/>
</dbReference>
<keyword evidence="4" id="KW-0444">Lipid biosynthesis</keyword>
<feature type="domain" description="CoA carboxyltransferase N-terminal" evidence="5">
    <location>
        <begin position="24"/>
        <end position="285"/>
    </location>
</feature>
<evidence type="ECO:0000256" key="2">
    <source>
        <dbReference type="ARBA" id="ARBA00022832"/>
    </source>
</evidence>
<keyword evidence="2 4" id="KW-0276">Fatty acid metabolism</keyword>
<dbReference type="RefSeq" id="WP_128758851.1">
    <property type="nucleotide sequence ID" value="NZ_JASMRS010000002.1"/>
</dbReference>
<dbReference type="UniPathway" id="UPA00655">
    <property type="reaction ID" value="UER00711"/>
</dbReference>
<dbReference type="InterPro" id="IPR029045">
    <property type="entry name" value="ClpP/crotonase-like_dom_sf"/>
</dbReference>
<evidence type="ECO:0000313" key="6">
    <source>
        <dbReference type="EMBL" id="RXG20316.1"/>
    </source>
</evidence>
<dbReference type="AlphaFoldDB" id="A0A4Q0P2X9"/>
<keyword evidence="4" id="KW-0443">Lipid metabolism</keyword>
<dbReference type="GO" id="GO:0005524">
    <property type="term" value="F:ATP binding"/>
    <property type="evidence" value="ECO:0007669"/>
    <property type="project" value="UniProtKB-KW"/>
</dbReference>
<evidence type="ECO:0000256" key="1">
    <source>
        <dbReference type="ARBA" id="ARBA00022679"/>
    </source>
</evidence>
<evidence type="ECO:0000313" key="7">
    <source>
        <dbReference type="Proteomes" id="UP000289238"/>
    </source>
</evidence>
<keyword evidence="4" id="KW-0963">Cytoplasm</keyword>
<dbReference type="NCBIfam" id="TIGR00515">
    <property type="entry name" value="accD"/>
    <property type="match status" value="1"/>
</dbReference>
<comment type="catalytic activity">
    <reaction evidence="4">
        <text>N(6)-carboxybiotinyl-L-lysyl-[protein] + acetyl-CoA = N(6)-biotinyl-L-lysyl-[protein] + malonyl-CoA</text>
        <dbReference type="Rhea" id="RHEA:54728"/>
        <dbReference type="Rhea" id="RHEA-COMP:10505"/>
        <dbReference type="Rhea" id="RHEA-COMP:10506"/>
        <dbReference type="ChEBI" id="CHEBI:57288"/>
        <dbReference type="ChEBI" id="CHEBI:57384"/>
        <dbReference type="ChEBI" id="CHEBI:83144"/>
        <dbReference type="ChEBI" id="CHEBI:83145"/>
        <dbReference type="EC" id="2.1.3.15"/>
    </reaction>
</comment>
<dbReference type="GO" id="GO:2001295">
    <property type="term" value="P:malonyl-CoA biosynthetic process"/>
    <property type="evidence" value="ECO:0007669"/>
    <property type="project" value="UniProtKB-UniRule"/>
</dbReference>
<dbReference type="InterPro" id="IPR011762">
    <property type="entry name" value="COA_CT_N"/>
</dbReference>
<reference evidence="6 7" key="1">
    <citation type="submission" date="2018-07" db="EMBL/GenBank/DDBJ databases">
        <title>Leeuwenhoekiella genomics.</title>
        <authorList>
            <person name="Tahon G."/>
            <person name="Willems A."/>
        </authorList>
    </citation>
    <scope>NUCLEOTIDE SEQUENCE [LARGE SCALE GENOMIC DNA]</scope>
    <source>
        <strain evidence="6 7">LMG 22550</strain>
    </source>
</reference>
<name>A0A4Q0P2X9_9FLAO</name>
<dbReference type="InterPro" id="IPR034733">
    <property type="entry name" value="AcCoA_carboxyl_beta"/>
</dbReference>
<keyword evidence="7" id="KW-1185">Reference proteome</keyword>
<comment type="function">
    <text evidence="4">Component of the acetyl coenzyme A carboxylase (ACC) complex. Biotin carboxylase (BC) catalyzes the carboxylation of biotin on its carrier protein (BCCP) and then the CO(2) group is transferred by the transcarboxylase to acetyl-CoA to form malonyl-CoA.</text>
</comment>
<evidence type="ECO:0000256" key="3">
    <source>
        <dbReference type="ARBA" id="ARBA00023160"/>
    </source>
</evidence>
<comment type="similarity">
    <text evidence="4">Belongs to the AccD/PCCB family.</text>
</comment>
<keyword evidence="1 4" id="KW-0808">Transferase</keyword>
<proteinExistence type="inferred from homology"/>
<evidence type="ECO:0000259" key="5">
    <source>
        <dbReference type="PROSITE" id="PS50980"/>
    </source>
</evidence>
<dbReference type="EMBL" id="QOVM01000009">
    <property type="protein sequence ID" value="RXG20316.1"/>
    <property type="molecule type" value="Genomic_DNA"/>
</dbReference>
<comment type="subunit">
    <text evidence="4">Acetyl-CoA carboxylase is a heterohexamer composed of biotin carboxyl carrier protein (AccB), biotin carboxylase (AccC) and two subunits each of ACCase subunit alpha (AccA) and ACCase subunit beta (AccD).</text>
</comment>
<keyword evidence="4" id="KW-0547">Nucleotide-binding</keyword>
<accession>A0A4Q0P2X9</accession>
<keyword evidence="3 4" id="KW-0275">Fatty acid biosynthesis</keyword>
<comment type="pathway">
    <text evidence="4">Lipid metabolism; malonyl-CoA biosynthesis; malonyl-CoA from acetyl-CoA: step 1/1.</text>
</comment>
<keyword evidence="4" id="KW-0067">ATP-binding</keyword>
<dbReference type="InterPro" id="IPR000438">
    <property type="entry name" value="Acetyl_CoA_COase_Trfase_b_su"/>
</dbReference>
<dbReference type="Proteomes" id="UP000289238">
    <property type="component" value="Unassembled WGS sequence"/>
</dbReference>
<dbReference type="PANTHER" id="PTHR42995">
    <property type="entry name" value="ACETYL-COENZYME A CARBOXYLASE CARBOXYL TRANSFERASE SUBUNIT BETA, CHLOROPLASTIC"/>
    <property type="match status" value="1"/>
</dbReference>
<dbReference type="GO" id="GO:0016743">
    <property type="term" value="F:carboxyl- or carbamoyltransferase activity"/>
    <property type="evidence" value="ECO:0007669"/>
    <property type="project" value="UniProtKB-UniRule"/>
</dbReference>
<dbReference type="Pfam" id="PF01039">
    <property type="entry name" value="Carboxyl_trans"/>
    <property type="match status" value="1"/>
</dbReference>
<gene>
    <name evidence="4" type="primary">accD</name>
    <name evidence="6" type="ORF">DSM00_3117</name>
</gene>
<dbReference type="GO" id="GO:0006633">
    <property type="term" value="P:fatty acid biosynthetic process"/>
    <property type="evidence" value="ECO:0007669"/>
    <property type="project" value="UniProtKB-KW"/>
</dbReference>
<dbReference type="EC" id="2.1.3.15" evidence="4"/>
<dbReference type="SUPFAM" id="SSF52096">
    <property type="entry name" value="ClpP/crotonase"/>
    <property type="match status" value="1"/>
</dbReference>
<dbReference type="PROSITE" id="PS50980">
    <property type="entry name" value="COA_CT_NTER"/>
    <property type="match status" value="1"/>
</dbReference>
<sequence length="285" mass="31434">MAWFKRKEKGIQTATENKKDVPKGLWYKSPTGKIIDAEELAKNFYVSPEDDYHVRIGSEEYFSILFDDAKYKELDKNLTSKDPLNFEDTKKYVDRLKDAEAKTGLKDAVRTAVGKSFGKDLVVAAMDFKFIGGSMGSVVGEKIARAADYSLKNNVPLVIISKSGGARMMEAALSLMQLAKTSAKLAQLADAKIPYISLCTDPTTGGTTASFAMLGDINISEPGALIGFAGPRVVRDTTGQELPADFQTAEFLKEHGFLDFITHRKELKTNINLYIDLILNQAIRN</sequence>
<dbReference type="HAMAP" id="MF_01395">
    <property type="entry name" value="AcetylCoA_CT_beta"/>
    <property type="match status" value="1"/>
</dbReference>
<dbReference type="PANTHER" id="PTHR42995:SF5">
    <property type="entry name" value="ACETYL-COENZYME A CARBOXYLASE CARBOXYL TRANSFERASE SUBUNIT BETA, CHLOROPLASTIC"/>
    <property type="match status" value="1"/>
</dbReference>
<comment type="subcellular location">
    <subcellularLocation>
        <location evidence="4">Cytoplasm</location>
    </subcellularLocation>
</comment>
<dbReference type="OrthoDB" id="9772975at2"/>
<comment type="caution">
    <text evidence="6">The sequence shown here is derived from an EMBL/GenBank/DDBJ whole genome shotgun (WGS) entry which is preliminary data.</text>
</comment>
<comment type="caution">
    <text evidence="4">Lacks conserved residue(s) required for the propagation of feature annotation.</text>
</comment>
<protein>
    <recommendedName>
        <fullName evidence="4">Acetyl-coenzyme A carboxylase carboxyl transferase subunit beta</fullName>
        <shortName evidence="4">ACCase subunit beta</shortName>
        <shortName evidence="4">Acetyl-CoA carboxylase carboxyltransferase subunit beta</shortName>
        <ecNumber evidence="4">2.1.3.15</ecNumber>
    </recommendedName>
</protein>
<evidence type="ECO:0000256" key="4">
    <source>
        <dbReference type="HAMAP-Rule" id="MF_01395"/>
    </source>
</evidence>
<dbReference type="GO" id="GO:0009317">
    <property type="term" value="C:acetyl-CoA carboxylase complex"/>
    <property type="evidence" value="ECO:0007669"/>
    <property type="project" value="InterPro"/>
</dbReference>
<organism evidence="6 7">
    <name type="scientific">Leeuwenhoekiella aequorea</name>
    <dbReference type="NCBI Taxonomy" id="283736"/>
    <lineage>
        <taxon>Bacteria</taxon>
        <taxon>Pseudomonadati</taxon>
        <taxon>Bacteroidota</taxon>
        <taxon>Flavobacteriia</taxon>
        <taxon>Flavobacteriales</taxon>
        <taxon>Flavobacteriaceae</taxon>
        <taxon>Leeuwenhoekiella</taxon>
    </lineage>
</organism>
<dbReference type="Gene3D" id="3.90.226.10">
    <property type="entry name" value="2-enoyl-CoA Hydratase, Chain A, domain 1"/>
    <property type="match status" value="1"/>
</dbReference>
<dbReference type="PRINTS" id="PR01070">
    <property type="entry name" value="ACCCTRFRASEB"/>
</dbReference>